<sequence length="174" mass="18140">MSPERSTWILTALYCAFLLAAAGYFTIAAVAVLDDGGYRLIPGMWLALACISVGFAVQSVVKAYNGAFWLDGTVLTARRVGGAVRCDLSQASVAMRPGALGFGSPKLVVKSPGIRTITMPLVPNGTTRVLPPRELHALADAVRRAQGAEPVAQELRRLAGAPASGTHDSPTPPG</sequence>
<protein>
    <recommendedName>
        <fullName evidence="4">PH domain-containing protein</fullName>
    </recommendedName>
</protein>
<comment type="caution">
    <text evidence="2">The sequence shown here is derived from an EMBL/GenBank/DDBJ whole genome shotgun (WGS) entry which is preliminary data.</text>
</comment>
<proteinExistence type="predicted"/>
<keyword evidence="1" id="KW-0812">Transmembrane</keyword>
<dbReference type="EMBL" id="BAAARW010000026">
    <property type="protein sequence ID" value="GAA2441415.1"/>
    <property type="molecule type" value="Genomic_DNA"/>
</dbReference>
<dbReference type="Proteomes" id="UP001501231">
    <property type="component" value="Unassembled WGS sequence"/>
</dbReference>
<evidence type="ECO:0008006" key="4">
    <source>
        <dbReference type="Google" id="ProtNLM"/>
    </source>
</evidence>
<reference evidence="2 3" key="1">
    <citation type="journal article" date="2019" name="Int. J. Syst. Evol. Microbiol.">
        <title>The Global Catalogue of Microorganisms (GCM) 10K type strain sequencing project: providing services to taxonomists for standard genome sequencing and annotation.</title>
        <authorList>
            <consortium name="The Broad Institute Genomics Platform"/>
            <consortium name="The Broad Institute Genome Sequencing Center for Infectious Disease"/>
            <person name="Wu L."/>
            <person name="Ma J."/>
        </authorList>
    </citation>
    <scope>NUCLEOTIDE SEQUENCE [LARGE SCALE GENOMIC DNA]</scope>
    <source>
        <strain evidence="2 3">JCM 3325</strain>
    </source>
</reference>
<evidence type="ECO:0000256" key="1">
    <source>
        <dbReference type="SAM" id="Phobius"/>
    </source>
</evidence>
<name>A0ABN3JV95_9ACTN</name>
<accession>A0ABN3JV95</accession>
<keyword evidence="1" id="KW-0472">Membrane</keyword>
<evidence type="ECO:0000313" key="3">
    <source>
        <dbReference type="Proteomes" id="UP001501231"/>
    </source>
</evidence>
<organism evidence="2 3">
    <name type="scientific">Actinomadura vinacea</name>
    <dbReference type="NCBI Taxonomy" id="115336"/>
    <lineage>
        <taxon>Bacteria</taxon>
        <taxon>Bacillati</taxon>
        <taxon>Actinomycetota</taxon>
        <taxon>Actinomycetes</taxon>
        <taxon>Streptosporangiales</taxon>
        <taxon>Thermomonosporaceae</taxon>
        <taxon>Actinomadura</taxon>
    </lineage>
</organism>
<dbReference type="RefSeq" id="WP_344594446.1">
    <property type="nucleotide sequence ID" value="NZ_BAAARW010000026.1"/>
</dbReference>
<evidence type="ECO:0000313" key="2">
    <source>
        <dbReference type="EMBL" id="GAA2441415.1"/>
    </source>
</evidence>
<gene>
    <name evidence="2" type="ORF">GCM10010191_67030</name>
</gene>
<feature type="transmembrane region" description="Helical" evidence="1">
    <location>
        <begin position="12"/>
        <end position="33"/>
    </location>
</feature>
<keyword evidence="3" id="KW-1185">Reference proteome</keyword>
<feature type="transmembrane region" description="Helical" evidence="1">
    <location>
        <begin position="39"/>
        <end position="61"/>
    </location>
</feature>
<keyword evidence="1" id="KW-1133">Transmembrane helix</keyword>